<dbReference type="Gene3D" id="1.10.287.470">
    <property type="entry name" value="Helix hairpin bin"/>
    <property type="match status" value="1"/>
</dbReference>
<dbReference type="NCBIfam" id="TIGR01730">
    <property type="entry name" value="RND_mfp"/>
    <property type="match status" value="1"/>
</dbReference>
<dbReference type="PANTHER" id="PTHR30469">
    <property type="entry name" value="MULTIDRUG RESISTANCE PROTEIN MDTA"/>
    <property type="match status" value="1"/>
</dbReference>
<dbReference type="SUPFAM" id="SSF111369">
    <property type="entry name" value="HlyD-like secretion proteins"/>
    <property type="match status" value="1"/>
</dbReference>
<protein>
    <submittedName>
        <fullName evidence="2">Efflux RND transporter periplasmic adaptor subunit</fullName>
    </submittedName>
</protein>
<keyword evidence="3" id="KW-1185">Reference proteome</keyword>
<comment type="similarity">
    <text evidence="1">Belongs to the membrane fusion protein (MFP) (TC 8.A.1) family.</text>
</comment>
<organism evidence="2 3">
    <name type="scientific">Congregibacter brevis</name>
    <dbReference type="NCBI Taxonomy" id="3081201"/>
    <lineage>
        <taxon>Bacteria</taxon>
        <taxon>Pseudomonadati</taxon>
        <taxon>Pseudomonadota</taxon>
        <taxon>Gammaproteobacteria</taxon>
        <taxon>Cellvibrionales</taxon>
        <taxon>Halieaceae</taxon>
        <taxon>Congregibacter</taxon>
    </lineage>
</organism>
<dbReference type="Proteomes" id="UP001626549">
    <property type="component" value="Chromosome"/>
</dbReference>
<dbReference type="InterPro" id="IPR006143">
    <property type="entry name" value="RND_pump_MFP"/>
</dbReference>
<dbReference type="EMBL" id="CP136865">
    <property type="protein sequence ID" value="WOJ95709.1"/>
    <property type="molecule type" value="Genomic_DNA"/>
</dbReference>
<accession>A0ABZ0I860</accession>
<dbReference type="RefSeq" id="WP_407326412.1">
    <property type="nucleotide sequence ID" value="NZ_CP136865.1"/>
</dbReference>
<evidence type="ECO:0000313" key="2">
    <source>
        <dbReference type="EMBL" id="WOJ95709.1"/>
    </source>
</evidence>
<sequence>MTAKYSPPRWTSSALALLIAVCVTTAVTLALHARVSADETANLRPPMPVAQTLFTEQTSFEREQKFLGLVQAASRSQVGFEVPGAIAEVLVNEGQAVELGAPLAKLDTQSLKARRRAAASTVDQASAELELASARTVRQAPLVRSGAISAQLYDDTRLAEKAVRSALSAAEAQLQALDIDLEKSVLRAPYAARVGRQLLDRGAVTQPGAPVFTLTSLQNREAHIGVAVEQAQFLTIGESYALQWRDRELRAPLIAVRSDVNPISMTTVAIFSMPGDIDAFDGEPVSVSLPRMEPETGGWLPLSALIEGERGIWTVLVLRDRDEGTLALREVVEVLHVSGDRAFVRGSVNNGDRLVADGVHRIAPGTLVAPIPAAHRSLAQSRNNSREF</sequence>
<reference evidence="2 3" key="1">
    <citation type="submission" date="2023-10" db="EMBL/GenBank/DDBJ databases">
        <title>Two novel species belonging to the OM43/NOR5 clade.</title>
        <authorList>
            <person name="Park M."/>
        </authorList>
    </citation>
    <scope>NUCLEOTIDE SEQUENCE [LARGE SCALE GENOMIC DNA]</scope>
    <source>
        <strain evidence="2 3">IMCC45268</strain>
    </source>
</reference>
<evidence type="ECO:0000256" key="1">
    <source>
        <dbReference type="ARBA" id="ARBA00009477"/>
    </source>
</evidence>
<dbReference type="PANTHER" id="PTHR30469:SF11">
    <property type="entry name" value="BLL4320 PROTEIN"/>
    <property type="match status" value="1"/>
</dbReference>
<name>A0ABZ0I860_9GAMM</name>
<dbReference type="Gene3D" id="2.40.50.100">
    <property type="match status" value="1"/>
</dbReference>
<gene>
    <name evidence="2" type="ORF">R0137_10675</name>
</gene>
<dbReference type="Gene3D" id="2.40.30.170">
    <property type="match status" value="1"/>
</dbReference>
<proteinExistence type="inferred from homology"/>
<dbReference type="Gene3D" id="2.40.420.20">
    <property type="match status" value="1"/>
</dbReference>
<evidence type="ECO:0000313" key="3">
    <source>
        <dbReference type="Proteomes" id="UP001626549"/>
    </source>
</evidence>